<name>A0A085TU60_9RHOB</name>
<dbReference type="Gene3D" id="2.120.10.30">
    <property type="entry name" value="TolB, C-terminal domain"/>
    <property type="match status" value="1"/>
</dbReference>
<keyword evidence="2" id="KW-1185">Reference proteome</keyword>
<organism evidence="1 2">
    <name type="scientific">Thioclava atlantica</name>
    <dbReference type="NCBI Taxonomy" id="1317124"/>
    <lineage>
        <taxon>Bacteria</taxon>
        <taxon>Pseudomonadati</taxon>
        <taxon>Pseudomonadota</taxon>
        <taxon>Alphaproteobacteria</taxon>
        <taxon>Rhodobacterales</taxon>
        <taxon>Paracoccaceae</taxon>
        <taxon>Thioclava</taxon>
    </lineage>
</organism>
<dbReference type="OrthoDB" id="9775406at2"/>
<dbReference type="RefSeq" id="WP_038147400.1">
    <property type="nucleotide sequence ID" value="NZ_AQRC01000011.1"/>
</dbReference>
<protein>
    <submittedName>
        <fullName evidence="1">Strictosidine synthase</fullName>
    </submittedName>
</protein>
<gene>
    <name evidence="1" type="ORF">DW2_13285</name>
</gene>
<reference evidence="1 2" key="2">
    <citation type="journal article" date="2015" name="Antonie Van Leeuwenhoek">
        <title>Thioclava indica sp. nov., isolated from surface seawater of the Indian Ocean.</title>
        <authorList>
            <person name="Liu Y."/>
            <person name="Lai Q."/>
            <person name="Du J."/>
            <person name="Xu H."/>
            <person name="Jiang L."/>
            <person name="Shao Z."/>
        </authorList>
    </citation>
    <scope>NUCLEOTIDE SEQUENCE [LARGE SCALE GENOMIC DNA]</scope>
    <source>
        <strain evidence="1 2">13D2W-2</strain>
    </source>
</reference>
<dbReference type="EMBL" id="AQRC01000011">
    <property type="protein sequence ID" value="KFE34257.1"/>
    <property type="molecule type" value="Genomic_DNA"/>
</dbReference>
<dbReference type="SUPFAM" id="SSF63829">
    <property type="entry name" value="Calcium-dependent phosphotriesterase"/>
    <property type="match status" value="1"/>
</dbReference>
<evidence type="ECO:0000313" key="2">
    <source>
        <dbReference type="Proteomes" id="UP000028607"/>
    </source>
</evidence>
<dbReference type="Pfam" id="PF20067">
    <property type="entry name" value="SSL_N"/>
    <property type="match status" value="1"/>
</dbReference>
<dbReference type="PATRIC" id="fig|1317124.6.peg.2690"/>
<dbReference type="STRING" id="1317124.DW2_13285"/>
<accession>A0A085TU60</accession>
<dbReference type="InterPro" id="IPR011042">
    <property type="entry name" value="6-blade_b-propeller_TolB-like"/>
</dbReference>
<evidence type="ECO:0000313" key="1">
    <source>
        <dbReference type="EMBL" id="KFE34257.1"/>
    </source>
</evidence>
<proteinExistence type="predicted"/>
<dbReference type="Proteomes" id="UP000028607">
    <property type="component" value="Unassembled WGS sequence"/>
</dbReference>
<dbReference type="eggNOG" id="COG3386">
    <property type="taxonomic scope" value="Bacteria"/>
</dbReference>
<dbReference type="AlphaFoldDB" id="A0A085TU60"/>
<reference evidence="2" key="1">
    <citation type="submission" date="2013-04" db="EMBL/GenBank/DDBJ databases">
        <title>Thioclava sp. 13D2W-2 Genome Sequencing.</title>
        <authorList>
            <person name="Lai Q."/>
            <person name="Li G."/>
            <person name="Shao Z."/>
        </authorList>
    </citation>
    <scope>NUCLEOTIDE SEQUENCE [LARGE SCALE GENOMIC DNA]</scope>
    <source>
        <strain evidence="2">13D2W-2</strain>
    </source>
</reference>
<comment type="caution">
    <text evidence="1">The sequence shown here is derived from an EMBL/GenBank/DDBJ whole genome shotgun (WGS) entry which is preliminary data.</text>
</comment>
<sequence>MNDIIASRRLIPTPGPAPEDIIAGPDGMLYCGLQDGRILQLDPDTEAVKTVATVPGRPLGLEPLPDGRLLVCNSPNGLMRVGLLHISVRGIHLGNPDG</sequence>